<dbReference type="PROSITE" id="PS50835">
    <property type="entry name" value="IG_LIKE"/>
    <property type="match status" value="1"/>
</dbReference>
<evidence type="ECO:0000256" key="3">
    <source>
        <dbReference type="ARBA" id="ARBA00023180"/>
    </source>
</evidence>
<dbReference type="InterPro" id="IPR003598">
    <property type="entry name" value="Ig_sub2"/>
</dbReference>
<evidence type="ECO:0000313" key="8">
    <source>
        <dbReference type="Proteomes" id="UP000694408"/>
    </source>
</evidence>
<dbReference type="Pfam" id="PF07686">
    <property type="entry name" value="V-set"/>
    <property type="match status" value="1"/>
</dbReference>
<dbReference type="SMART" id="SM00409">
    <property type="entry name" value="IG"/>
    <property type="match status" value="1"/>
</dbReference>
<reference evidence="7" key="1">
    <citation type="submission" date="2025-08" db="UniProtKB">
        <authorList>
            <consortium name="Ensembl"/>
        </authorList>
    </citation>
    <scope>IDENTIFICATION</scope>
</reference>
<dbReference type="SMART" id="SM00408">
    <property type="entry name" value="IGc2"/>
    <property type="match status" value="1"/>
</dbReference>
<dbReference type="InterPro" id="IPR013783">
    <property type="entry name" value="Ig-like_fold"/>
</dbReference>
<evidence type="ECO:0000259" key="6">
    <source>
        <dbReference type="PROSITE" id="PS50835"/>
    </source>
</evidence>
<dbReference type="PANTHER" id="PTHR19971">
    <property type="entry name" value="SIGNAL-REGULATORY PROTEIN BETA"/>
    <property type="match status" value="1"/>
</dbReference>
<dbReference type="InterPro" id="IPR036179">
    <property type="entry name" value="Ig-like_dom_sf"/>
</dbReference>
<feature type="domain" description="Ig-like" evidence="6">
    <location>
        <begin position="13"/>
        <end position="119"/>
    </location>
</feature>
<dbReference type="InterPro" id="IPR051755">
    <property type="entry name" value="Ig-like_CS_Receptor"/>
</dbReference>
<accession>A0A8C5JHL9</accession>
<dbReference type="InterPro" id="IPR007110">
    <property type="entry name" value="Ig-like_dom"/>
</dbReference>
<dbReference type="OMA" id="HFPRVNE"/>
<feature type="signal peptide" evidence="5">
    <location>
        <begin position="1"/>
        <end position="28"/>
    </location>
</feature>
<evidence type="ECO:0000256" key="1">
    <source>
        <dbReference type="ARBA" id="ARBA00022729"/>
    </source>
</evidence>
<keyword evidence="1 5" id="KW-0732">Signal</keyword>
<dbReference type="Ensembl" id="ENSJHYT00000021248.1">
    <property type="protein sequence ID" value="ENSJHYP00000017586.1"/>
    <property type="gene ID" value="ENSJHYG00000013429.1"/>
</dbReference>
<keyword evidence="2" id="KW-1015">Disulfide bond</keyword>
<name>A0A8C5JHL9_JUNHY</name>
<dbReference type="FunFam" id="2.60.40.10:FF:000295">
    <property type="entry name" value="Tyrosine-protein phosphatase non-receptor type substrate 1"/>
    <property type="match status" value="1"/>
</dbReference>
<evidence type="ECO:0000256" key="5">
    <source>
        <dbReference type="SAM" id="SignalP"/>
    </source>
</evidence>
<dbReference type="AlphaFoldDB" id="A0A8C5JHL9"/>
<sequence>AELQQSWPRLPLPAVLTTLSLFSLGVDAQAGQAFTVQQPQAKVTVTAGETLTLICITSGLAGPGPVKWLKGWGNENKTVYDQNNEDPSSRVTAAVPGSDTNFTIRIRNVQPEDMGTYYCVKFVKGSTGADEFFRRGSGTEVTVQGEWGSGAAPAGSHPAGSVAAVFLCLGSPSQQWGGTVGKAPIA</sequence>
<evidence type="ECO:0000256" key="4">
    <source>
        <dbReference type="ARBA" id="ARBA00023319"/>
    </source>
</evidence>
<protein>
    <recommendedName>
        <fullName evidence="6">Ig-like domain-containing protein</fullName>
    </recommendedName>
</protein>
<organism evidence="7 8">
    <name type="scientific">Junco hyemalis</name>
    <name type="common">Dark-eyed junco</name>
    <dbReference type="NCBI Taxonomy" id="40217"/>
    <lineage>
        <taxon>Eukaryota</taxon>
        <taxon>Metazoa</taxon>
        <taxon>Chordata</taxon>
        <taxon>Craniata</taxon>
        <taxon>Vertebrata</taxon>
        <taxon>Euteleostomi</taxon>
        <taxon>Archelosauria</taxon>
        <taxon>Archosauria</taxon>
        <taxon>Dinosauria</taxon>
        <taxon>Saurischia</taxon>
        <taxon>Theropoda</taxon>
        <taxon>Coelurosauria</taxon>
        <taxon>Aves</taxon>
        <taxon>Neognathae</taxon>
        <taxon>Neoaves</taxon>
        <taxon>Telluraves</taxon>
        <taxon>Australaves</taxon>
        <taxon>Passeriformes</taxon>
        <taxon>Passerellidae</taxon>
        <taxon>Junco</taxon>
    </lineage>
</organism>
<dbReference type="Gene3D" id="2.60.40.10">
    <property type="entry name" value="Immunoglobulins"/>
    <property type="match status" value="1"/>
</dbReference>
<keyword evidence="8" id="KW-1185">Reference proteome</keyword>
<evidence type="ECO:0000313" key="7">
    <source>
        <dbReference type="Ensembl" id="ENSJHYP00000017586.1"/>
    </source>
</evidence>
<keyword evidence="3" id="KW-0325">Glycoprotein</keyword>
<evidence type="ECO:0000256" key="2">
    <source>
        <dbReference type="ARBA" id="ARBA00023157"/>
    </source>
</evidence>
<dbReference type="InterPro" id="IPR003599">
    <property type="entry name" value="Ig_sub"/>
</dbReference>
<dbReference type="SUPFAM" id="SSF48726">
    <property type="entry name" value="Immunoglobulin"/>
    <property type="match status" value="1"/>
</dbReference>
<dbReference type="SMART" id="SM00406">
    <property type="entry name" value="IGv"/>
    <property type="match status" value="1"/>
</dbReference>
<keyword evidence="4" id="KW-0393">Immunoglobulin domain</keyword>
<dbReference type="InterPro" id="IPR013106">
    <property type="entry name" value="Ig_V-set"/>
</dbReference>
<dbReference type="Proteomes" id="UP000694408">
    <property type="component" value="Unplaced"/>
</dbReference>
<reference evidence="7" key="2">
    <citation type="submission" date="2025-09" db="UniProtKB">
        <authorList>
            <consortium name="Ensembl"/>
        </authorList>
    </citation>
    <scope>IDENTIFICATION</scope>
</reference>
<feature type="chain" id="PRO_5034361191" description="Ig-like domain-containing protein" evidence="5">
    <location>
        <begin position="29"/>
        <end position="186"/>
    </location>
</feature>
<proteinExistence type="predicted"/>